<evidence type="ECO:0000313" key="5">
    <source>
        <dbReference type="EMBL" id="STY72218.1"/>
    </source>
</evidence>
<organism evidence="5 6">
    <name type="scientific">Megamonas hypermegale</name>
    <dbReference type="NCBI Taxonomy" id="158847"/>
    <lineage>
        <taxon>Bacteria</taxon>
        <taxon>Bacillati</taxon>
        <taxon>Bacillota</taxon>
        <taxon>Negativicutes</taxon>
        <taxon>Selenomonadales</taxon>
        <taxon>Selenomonadaceae</taxon>
        <taxon>Megamonas</taxon>
    </lineage>
</organism>
<sequence length="520" mass="58594">MFHFRKTKKQMIALCLSAALSAGSLTAYAATEYWNDASTKPMVETKTPISDNTNWEQWKAGWDNLKTNYEQVALTPGADFSKLNFGWYSKEKTDKAMVRIADNKEMKNAKEFKGTCTEGTVINGVQYYSNKVTADGFKPNSTYYYQVKLNGEWQQAQEYKTGDPDNFSFMFVGDPQIGSSYKQKNAESNGKKLGNDLAARNDSYNWNVTLNKAMEQHPEIDFLVSPGDQVSVKGNEDAKDLKEQEDQYSGYLSASVLRNLPQAVAIGNHDCSSASYQNHFNNPNPFLEESTPTPAGNGYFYSYGNALFIVINANNYNAADHKALIEKAIKENPNAKWRIVVMHQDIYGSGLDHSDSDGIILRTQLTPIFDANDIDVVLQGHDHSYARTYQLTSDGQAHDEFLEYKQDQGGFNHDNFDERFEKDGVFRAYYKSQNLCYNIADKSQGTVVNPEGVFYLTSNSATGSKFYNLIPEQQDYVAARSQNWRPSYSVINITKDSFTVNTYDVETGEAIDSSYTIVKK</sequence>
<dbReference type="GO" id="GO:0046872">
    <property type="term" value="F:metal ion binding"/>
    <property type="evidence" value="ECO:0007669"/>
    <property type="project" value="InterPro"/>
</dbReference>
<protein>
    <submittedName>
        <fullName evidence="5">Exopolysaccharide biosynthesis protein related to N-acetylglucosamine-1-phosphodiester alpha-N-acetylglucosaminidase</fullName>
    </submittedName>
</protein>
<feature type="signal peptide" evidence="2">
    <location>
        <begin position="1"/>
        <end position="29"/>
    </location>
</feature>
<evidence type="ECO:0000259" key="4">
    <source>
        <dbReference type="Pfam" id="PF16656"/>
    </source>
</evidence>
<keyword evidence="1 2" id="KW-0732">Signal</keyword>
<dbReference type="Gene3D" id="2.60.40.380">
    <property type="entry name" value="Purple acid phosphatase-like, N-terminal"/>
    <property type="match status" value="1"/>
</dbReference>
<dbReference type="GO" id="GO:0003993">
    <property type="term" value="F:acid phosphatase activity"/>
    <property type="evidence" value="ECO:0007669"/>
    <property type="project" value="InterPro"/>
</dbReference>
<dbReference type="SUPFAM" id="SSF49363">
    <property type="entry name" value="Purple acid phosphatase, N-terminal domain"/>
    <property type="match status" value="1"/>
</dbReference>
<gene>
    <name evidence="5" type="ORF">NCTC10571_02409</name>
</gene>
<dbReference type="Pfam" id="PF00149">
    <property type="entry name" value="Metallophos"/>
    <property type="match status" value="1"/>
</dbReference>
<dbReference type="InterPro" id="IPR039331">
    <property type="entry name" value="PAPs-like"/>
</dbReference>
<dbReference type="Pfam" id="PF16656">
    <property type="entry name" value="Pur_ac_phosph_N"/>
    <property type="match status" value="1"/>
</dbReference>
<dbReference type="RefSeq" id="WP_115152262.1">
    <property type="nucleotide sequence ID" value="NZ_UGPP01000001.1"/>
</dbReference>
<evidence type="ECO:0000313" key="6">
    <source>
        <dbReference type="Proteomes" id="UP000255234"/>
    </source>
</evidence>
<evidence type="ECO:0000256" key="1">
    <source>
        <dbReference type="ARBA" id="ARBA00022729"/>
    </source>
</evidence>
<proteinExistence type="predicted"/>
<name>A0A378P1S1_9FIRM</name>
<dbReference type="STRING" id="1122216.GCA_000423385_00144"/>
<feature type="domain" description="Calcineurin-like phosphoesterase" evidence="3">
    <location>
        <begin position="169"/>
        <end position="385"/>
    </location>
</feature>
<feature type="chain" id="PRO_5016804282" evidence="2">
    <location>
        <begin position="30"/>
        <end position="520"/>
    </location>
</feature>
<dbReference type="InterPro" id="IPR029052">
    <property type="entry name" value="Metallo-depent_PP-like"/>
</dbReference>
<dbReference type="PANTHER" id="PTHR22953">
    <property type="entry name" value="ACID PHOSPHATASE RELATED"/>
    <property type="match status" value="1"/>
</dbReference>
<feature type="domain" description="Purple acid phosphatase N-terminal" evidence="4">
    <location>
        <begin position="70"/>
        <end position="161"/>
    </location>
</feature>
<evidence type="ECO:0000256" key="2">
    <source>
        <dbReference type="SAM" id="SignalP"/>
    </source>
</evidence>
<dbReference type="AlphaFoldDB" id="A0A378P1S1"/>
<dbReference type="PANTHER" id="PTHR22953:SF153">
    <property type="entry name" value="PURPLE ACID PHOSPHATASE"/>
    <property type="match status" value="1"/>
</dbReference>
<dbReference type="InterPro" id="IPR004843">
    <property type="entry name" value="Calcineurin-like_PHP"/>
</dbReference>
<dbReference type="SUPFAM" id="SSF56300">
    <property type="entry name" value="Metallo-dependent phosphatases"/>
    <property type="match status" value="1"/>
</dbReference>
<dbReference type="InterPro" id="IPR015914">
    <property type="entry name" value="PAPs_N"/>
</dbReference>
<evidence type="ECO:0000259" key="3">
    <source>
        <dbReference type="Pfam" id="PF00149"/>
    </source>
</evidence>
<dbReference type="Proteomes" id="UP000255234">
    <property type="component" value="Unassembled WGS sequence"/>
</dbReference>
<dbReference type="InterPro" id="IPR008963">
    <property type="entry name" value="Purple_acid_Pase-like_N"/>
</dbReference>
<reference evidence="5 6" key="1">
    <citation type="submission" date="2018-06" db="EMBL/GenBank/DDBJ databases">
        <authorList>
            <consortium name="Pathogen Informatics"/>
            <person name="Doyle S."/>
        </authorList>
    </citation>
    <scope>NUCLEOTIDE SEQUENCE [LARGE SCALE GENOMIC DNA]</scope>
    <source>
        <strain evidence="5 6">NCTC10571</strain>
    </source>
</reference>
<dbReference type="EMBL" id="UGPP01000001">
    <property type="protein sequence ID" value="STY72218.1"/>
    <property type="molecule type" value="Genomic_DNA"/>
</dbReference>
<accession>A0A378P1S1</accession>
<dbReference type="Gene3D" id="3.60.21.10">
    <property type="match status" value="1"/>
</dbReference>